<dbReference type="EMBL" id="OV696701">
    <property type="protein sequence ID" value="CAH1247703.1"/>
    <property type="molecule type" value="Genomic_DNA"/>
</dbReference>
<organism evidence="2 3">
    <name type="scientific">Branchiostoma lanceolatum</name>
    <name type="common">Common lancelet</name>
    <name type="synonym">Amphioxus lanceolatum</name>
    <dbReference type="NCBI Taxonomy" id="7740"/>
    <lineage>
        <taxon>Eukaryota</taxon>
        <taxon>Metazoa</taxon>
        <taxon>Chordata</taxon>
        <taxon>Cephalochordata</taxon>
        <taxon>Leptocardii</taxon>
        <taxon>Amphioxiformes</taxon>
        <taxon>Branchiostomatidae</taxon>
        <taxon>Branchiostoma</taxon>
    </lineage>
</organism>
<gene>
    <name evidence="2" type="primary">Hypp7992</name>
    <name evidence="2" type="ORF">BLAG_LOCUS9295</name>
</gene>
<proteinExistence type="predicted"/>
<dbReference type="Proteomes" id="UP000838412">
    <property type="component" value="Chromosome 16"/>
</dbReference>
<keyword evidence="3" id="KW-1185">Reference proteome</keyword>
<name>A0A8K0EEA5_BRALA</name>
<feature type="region of interest" description="Disordered" evidence="1">
    <location>
        <begin position="96"/>
        <end position="122"/>
    </location>
</feature>
<accession>A0A8K0EEA5</accession>
<evidence type="ECO:0000256" key="1">
    <source>
        <dbReference type="SAM" id="MobiDB-lite"/>
    </source>
</evidence>
<evidence type="ECO:0000313" key="2">
    <source>
        <dbReference type="EMBL" id="CAH1247703.1"/>
    </source>
</evidence>
<reference evidence="2" key="1">
    <citation type="submission" date="2022-01" db="EMBL/GenBank/DDBJ databases">
        <authorList>
            <person name="Braso-Vives M."/>
        </authorList>
    </citation>
    <scope>NUCLEOTIDE SEQUENCE</scope>
</reference>
<sequence length="122" mass="13528">MVPRSQDFTPTARLESLRRAVPWVPKPGSWEPAWRRKVNEGGGPGPGQAIETWRAVVPARPTKLGANAGLFAVISLHLSWAEALQNVLRSRVEDNLPRRGPRTASESGGFRDRLTQHVGFKR</sequence>
<evidence type="ECO:0000313" key="3">
    <source>
        <dbReference type="Proteomes" id="UP000838412"/>
    </source>
</evidence>
<protein>
    <submittedName>
        <fullName evidence="2">Hypp7992 protein</fullName>
    </submittedName>
</protein>
<dbReference type="AlphaFoldDB" id="A0A8K0EEA5"/>